<feature type="region of interest" description="Disordered" evidence="9">
    <location>
        <begin position="87"/>
        <end position="108"/>
    </location>
</feature>
<dbReference type="Pfam" id="PF02892">
    <property type="entry name" value="zf-BED"/>
    <property type="match status" value="1"/>
</dbReference>
<dbReference type="PANTHER" id="PTHR46481:SF7">
    <property type="entry name" value="ZINC FINGER BED DOMAIN-CONTAINING PROTEIN RICESLEEPER 2-LIKE"/>
    <property type="match status" value="1"/>
</dbReference>
<dbReference type="InterPro" id="IPR036236">
    <property type="entry name" value="Znf_C2H2_sf"/>
</dbReference>
<dbReference type="EMBL" id="JAVYJV010000006">
    <property type="protein sequence ID" value="KAK4368729.1"/>
    <property type="molecule type" value="Genomic_DNA"/>
</dbReference>
<dbReference type="PANTHER" id="PTHR46481">
    <property type="entry name" value="ZINC FINGER BED DOMAIN-CONTAINING PROTEIN 4"/>
    <property type="match status" value="1"/>
</dbReference>
<feature type="compositionally biased region" description="Polar residues" evidence="9">
    <location>
        <begin position="91"/>
        <end position="108"/>
    </location>
</feature>
<dbReference type="Proteomes" id="UP001291623">
    <property type="component" value="Unassembled WGS sequence"/>
</dbReference>
<feature type="domain" description="HAT C-terminal dimerisation" evidence="11">
    <location>
        <begin position="372"/>
        <end position="406"/>
    </location>
</feature>
<dbReference type="AlphaFoldDB" id="A0AAE1SDF6"/>
<keyword evidence="4" id="KW-0862">Zinc</keyword>
<accession>A0AAE1SDF6</accession>
<keyword evidence="13" id="KW-1185">Reference proteome</keyword>
<evidence type="ECO:0000256" key="9">
    <source>
        <dbReference type="SAM" id="MobiDB-lite"/>
    </source>
</evidence>
<dbReference type="InterPro" id="IPR008906">
    <property type="entry name" value="HATC_C_dom"/>
</dbReference>
<evidence type="ECO:0000313" key="13">
    <source>
        <dbReference type="Proteomes" id="UP001291623"/>
    </source>
</evidence>
<feature type="compositionally biased region" description="Polar residues" evidence="9">
    <location>
        <begin position="153"/>
        <end position="164"/>
    </location>
</feature>
<dbReference type="InterPro" id="IPR003656">
    <property type="entry name" value="Znf_BED"/>
</dbReference>
<evidence type="ECO:0000256" key="8">
    <source>
        <dbReference type="ARBA" id="ARBA00023242"/>
    </source>
</evidence>
<evidence type="ECO:0000256" key="3">
    <source>
        <dbReference type="ARBA" id="ARBA00022771"/>
    </source>
</evidence>
<dbReference type="SMART" id="SM00614">
    <property type="entry name" value="ZnF_BED"/>
    <property type="match status" value="1"/>
</dbReference>
<evidence type="ECO:0000256" key="7">
    <source>
        <dbReference type="ARBA" id="ARBA00023163"/>
    </source>
</evidence>
<name>A0AAE1SDF6_9SOLA</name>
<feature type="region of interest" description="Disordered" evidence="9">
    <location>
        <begin position="153"/>
        <end position="178"/>
    </location>
</feature>
<evidence type="ECO:0000256" key="2">
    <source>
        <dbReference type="ARBA" id="ARBA00022723"/>
    </source>
</evidence>
<protein>
    <recommendedName>
        <fullName evidence="14">BED-type domain-containing protein</fullName>
    </recommendedName>
</protein>
<evidence type="ECO:0000256" key="5">
    <source>
        <dbReference type="ARBA" id="ARBA00023015"/>
    </source>
</evidence>
<evidence type="ECO:0000256" key="6">
    <source>
        <dbReference type="ARBA" id="ARBA00023125"/>
    </source>
</evidence>
<dbReference type="GO" id="GO:0008270">
    <property type="term" value="F:zinc ion binding"/>
    <property type="evidence" value="ECO:0007669"/>
    <property type="project" value="UniProtKB-KW"/>
</dbReference>
<organism evidence="12 13">
    <name type="scientific">Anisodus tanguticus</name>
    <dbReference type="NCBI Taxonomy" id="243964"/>
    <lineage>
        <taxon>Eukaryota</taxon>
        <taxon>Viridiplantae</taxon>
        <taxon>Streptophyta</taxon>
        <taxon>Embryophyta</taxon>
        <taxon>Tracheophyta</taxon>
        <taxon>Spermatophyta</taxon>
        <taxon>Magnoliopsida</taxon>
        <taxon>eudicotyledons</taxon>
        <taxon>Gunneridae</taxon>
        <taxon>Pentapetalae</taxon>
        <taxon>asterids</taxon>
        <taxon>lamiids</taxon>
        <taxon>Solanales</taxon>
        <taxon>Solanaceae</taxon>
        <taxon>Solanoideae</taxon>
        <taxon>Hyoscyameae</taxon>
        <taxon>Anisodus</taxon>
    </lineage>
</organism>
<dbReference type="GO" id="GO:0005634">
    <property type="term" value="C:nucleus"/>
    <property type="evidence" value="ECO:0007669"/>
    <property type="project" value="UniProtKB-SubCell"/>
</dbReference>
<keyword evidence="7" id="KW-0804">Transcription</keyword>
<keyword evidence="5" id="KW-0805">Transcription regulation</keyword>
<dbReference type="SUPFAM" id="SSF57667">
    <property type="entry name" value="beta-beta-alpha zinc fingers"/>
    <property type="match status" value="1"/>
</dbReference>
<comment type="caution">
    <text evidence="12">The sequence shown here is derived from an EMBL/GenBank/DDBJ whole genome shotgun (WGS) entry which is preliminary data.</text>
</comment>
<proteinExistence type="predicted"/>
<dbReference type="SUPFAM" id="SSF53098">
    <property type="entry name" value="Ribonuclease H-like"/>
    <property type="match status" value="1"/>
</dbReference>
<dbReference type="InterPro" id="IPR012337">
    <property type="entry name" value="RNaseH-like_sf"/>
</dbReference>
<comment type="subcellular location">
    <subcellularLocation>
        <location evidence="1">Nucleus</location>
    </subcellularLocation>
</comment>
<gene>
    <name evidence="12" type="ORF">RND71_012521</name>
</gene>
<reference evidence="12" key="1">
    <citation type="submission" date="2023-12" db="EMBL/GenBank/DDBJ databases">
        <title>Genome assembly of Anisodus tanguticus.</title>
        <authorList>
            <person name="Wang Y.-J."/>
        </authorList>
    </citation>
    <scope>NUCLEOTIDE SEQUENCE</scope>
    <source>
        <strain evidence="12">KB-2021</strain>
        <tissue evidence="12">Leaf</tissue>
    </source>
</reference>
<keyword evidence="2" id="KW-0479">Metal-binding</keyword>
<sequence length="411" mass="45645">MQSSSKTCWVTRICRKRKLQETLKMEAAALFEVLEAVHRASLCALDAEIFYSIQLEQHLFVVRFVMRSQQYHLRHIIKMEGIRGMFKGKGKTSSSRGDNQGNGTYSSHLIPTQDDFVDTQHFPTIPLDLDEELFSGTQEDFNLDDDLDDTPTNVDHNTPTSAPSTEIPLIPPSMRRGPAKRPLKLDAWTFFDRDVENQVAICKICKNVLKFKTGKGHGGTGGLIRHVVSAHPARYTQYQASKPGAQTPAPSGQGSHTDTIPDQVQGQINPMTGGIVGSKCNKHRDREAISKLVVVEENASNLPASIPSSSSSTQPHKRHVVSAASIESLRNRMCGRTSTNQISELDIFILQGSVPYQEVINEDGHEDLFEILWRGNEKTFPTLSLMARDVLNIQASSIASESVFYARADIK</sequence>
<dbReference type="GO" id="GO:0046983">
    <property type="term" value="F:protein dimerization activity"/>
    <property type="evidence" value="ECO:0007669"/>
    <property type="project" value="InterPro"/>
</dbReference>
<feature type="compositionally biased region" description="Polar residues" evidence="9">
    <location>
        <begin position="248"/>
        <end position="261"/>
    </location>
</feature>
<feature type="domain" description="BED-type" evidence="10">
    <location>
        <begin position="187"/>
        <end position="232"/>
    </location>
</feature>
<evidence type="ECO:0000256" key="1">
    <source>
        <dbReference type="ARBA" id="ARBA00004123"/>
    </source>
</evidence>
<keyword evidence="3" id="KW-0863">Zinc-finger</keyword>
<evidence type="ECO:0000256" key="4">
    <source>
        <dbReference type="ARBA" id="ARBA00022833"/>
    </source>
</evidence>
<evidence type="ECO:0000313" key="12">
    <source>
        <dbReference type="EMBL" id="KAK4368729.1"/>
    </source>
</evidence>
<dbReference type="InterPro" id="IPR052035">
    <property type="entry name" value="ZnF_BED_domain_contain"/>
</dbReference>
<dbReference type="GO" id="GO:0003677">
    <property type="term" value="F:DNA binding"/>
    <property type="evidence" value="ECO:0007669"/>
    <property type="project" value="UniProtKB-KW"/>
</dbReference>
<dbReference type="Pfam" id="PF05699">
    <property type="entry name" value="Dimer_Tnp_hAT"/>
    <property type="match status" value="1"/>
</dbReference>
<evidence type="ECO:0000259" key="11">
    <source>
        <dbReference type="Pfam" id="PF05699"/>
    </source>
</evidence>
<feature type="region of interest" description="Disordered" evidence="9">
    <location>
        <begin position="239"/>
        <end position="261"/>
    </location>
</feature>
<keyword evidence="6" id="KW-0238">DNA-binding</keyword>
<evidence type="ECO:0000259" key="10">
    <source>
        <dbReference type="Pfam" id="PF02892"/>
    </source>
</evidence>
<evidence type="ECO:0008006" key="14">
    <source>
        <dbReference type="Google" id="ProtNLM"/>
    </source>
</evidence>
<keyword evidence="8" id="KW-0539">Nucleus</keyword>